<comment type="function">
    <text evidence="9">Catalyzes the NAD(P)(+)-dependent oxidation of D-glucose to D-gluconate via gluconolactone. Can utilize both NAD(+) and NADP(+) as electron acceptor. Is involved in the degradation of glucose through a modified Entner-Doudoroff pathway.</text>
</comment>
<feature type="binding site" evidence="9">
    <location>
        <begin position="298"/>
        <end position="300"/>
    </location>
    <ligand>
        <name>NADP(+)</name>
        <dbReference type="ChEBI" id="CHEBI:58349"/>
    </ligand>
</feature>
<feature type="binding site" evidence="9">
    <location>
        <position position="113"/>
    </location>
    <ligand>
        <name>substrate</name>
    </ligand>
</feature>
<dbReference type="InterPro" id="IPR013154">
    <property type="entry name" value="ADH-like_N"/>
</dbReference>
<dbReference type="GO" id="GO:0070403">
    <property type="term" value="F:NAD+ binding"/>
    <property type="evidence" value="ECO:0007669"/>
    <property type="project" value="UniProtKB-UniRule"/>
</dbReference>
<dbReference type="EC" id="1.1.1.47" evidence="9"/>
<comment type="catalytic activity">
    <reaction evidence="9">
        <text>D-glucose + NADP(+) = D-glucono-1,5-lactone + NADPH + H(+)</text>
        <dbReference type="Rhea" id="RHEA:14405"/>
        <dbReference type="ChEBI" id="CHEBI:4167"/>
        <dbReference type="ChEBI" id="CHEBI:15378"/>
        <dbReference type="ChEBI" id="CHEBI:16217"/>
        <dbReference type="ChEBI" id="CHEBI:57783"/>
        <dbReference type="ChEBI" id="CHEBI:58349"/>
        <dbReference type="EC" id="1.1.1.47"/>
    </reaction>
</comment>
<reference evidence="12 13" key="1">
    <citation type="journal article" date="2019" name="Int. J. Syst. Evol. Microbiol.">
        <title>The Global Catalogue of Microorganisms (GCM) 10K type strain sequencing project: providing services to taxonomists for standard genome sequencing and annotation.</title>
        <authorList>
            <consortium name="The Broad Institute Genomics Platform"/>
            <consortium name="The Broad Institute Genome Sequencing Center for Infectious Disease"/>
            <person name="Wu L."/>
            <person name="Ma J."/>
        </authorList>
    </citation>
    <scope>NUCLEOTIDE SEQUENCE [LARGE SCALE GENOMIC DNA]</scope>
    <source>
        <strain evidence="12 13">CGMCC 1.15824</strain>
    </source>
</reference>
<keyword evidence="8 9" id="KW-0119">Carbohydrate metabolism</keyword>
<keyword evidence="2 9" id="KW-0479">Metal-binding</keyword>
<comment type="caution">
    <text evidence="9">Lacks conserved residue(s) required for the propagation of feature annotation.</text>
</comment>
<dbReference type="GO" id="GO:0047936">
    <property type="term" value="F:glucose 1-dehydrogenase [NAD(P)+] activity"/>
    <property type="evidence" value="ECO:0007669"/>
    <property type="project" value="UniProtKB-UniRule"/>
</dbReference>
<dbReference type="SUPFAM" id="SSF51735">
    <property type="entry name" value="NAD(P)-binding Rossmann-fold domains"/>
    <property type="match status" value="1"/>
</dbReference>
<dbReference type="CDD" id="cd08230">
    <property type="entry name" value="glucose_DH"/>
    <property type="match status" value="1"/>
</dbReference>
<feature type="domain" description="Alcohol dehydrogenase-like N-terminal" evidence="10">
    <location>
        <begin position="24"/>
        <end position="139"/>
    </location>
</feature>
<dbReference type="PANTHER" id="PTHR43189:SF2">
    <property type="entry name" value="GLUCOSE 1-DEHYDROGENASE"/>
    <property type="match status" value="1"/>
</dbReference>
<sequence>MHVIAAVRDEEGPQFLDIPKPDPGPDEALVRTLRVGIDGTDHEVLDGNHGDFPEGEDYQILGHEAVGIVEDPNRTRFEVGDLVVPTVRRPPDETNEYFERNEPDMAADGDYLERGIVGAHGFMATYFTSPERFLVGIPDEFADYGFLIEPISNSEKAFEHAQATRSAFEWNPKSALVLGNGPLGLLTLAMLDRKGFDRMYCLGRRDRPDLTIDVIECLGATYVDSRETPVSEIAAAHEAMDFVYEATGYAPHAFDTVRALAPNGVGALLGIPDDWTFQINGGQLHREIVLENKALFGSVNSNVRHFKAAKESLAAFPDWFTDELITGIYSPEEVEKAFERDDDVIKTVVEFDTP</sequence>
<dbReference type="AlphaFoldDB" id="A0ABD5QAW2"/>
<proteinExistence type="inferred from homology"/>
<protein>
    <recommendedName>
        <fullName evidence="9">Glucose 1-dehydrogenase</fullName>
        <shortName evidence="9">GDH</shortName>
        <shortName evidence="9">GlcDH</shortName>
        <ecNumber evidence="9">1.1.1.47</ecNumber>
    </recommendedName>
</protein>
<keyword evidence="13" id="KW-1185">Reference proteome</keyword>
<feature type="binding site" evidence="9">
    <location>
        <begin position="180"/>
        <end position="183"/>
    </location>
    <ligand>
        <name>NADP(+)</name>
        <dbReference type="ChEBI" id="CHEBI:58349"/>
    </ligand>
</feature>
<evidence type="ECO:0000256" key="5">
    <source>
        <dbReference type="ARBA" id="ARBA00022857"/>
    </source>
</evidence>
<dbReference type="GO" id="GO:0019595">
    <property type="term" value="P:non-phosphorylated glucose catabolic process"/>
    <property type="evidence" value="ECO:0007669"/>
    <property type="project" value="UniProtKB-UniRule"/>
</dbReference>
<accession>A0ABD5QAW2</accession>
<evidence type="ECO:0000256" key="7">
    <source>
        <dbReference type="ARBA" id="ARBA00023027"/>
    </source>
</evidence>
<dbReference type="Pfam" id="PF16912">
    <property type="entry name" value="Glu_dehyd_C"/>
    <property type="match status" value="1"/>
</dbReference>
<dbReference type="Proteomes" id="UP001595925">
    <property type="component" value="Unassembled WGS sequence"/>
</dbReference>
<evidence type="ECO:0000256" key="6">
    <source>
        <dbReference type="ARBA" id="ARBA00023002"/>
    </source>
</evidence>
<dbReference type="Gene3D" id="3.90.180.10">
    <property type="entry name" value="Medium-chain alcohol dehydrogenases, catalytic domain"/>
    <property type="match status" value="1"/>
</dbReference>
<organism evidence="12 13">
    <name type="scientific">Saliphagus infecundisoli</name>
    <dbReference type="NCBI Taxonomy" id="1849069"/>
    <lineage>
        <taxon>Archaea</taxon>
        <taxon>Methanobacteriati</taxon>
        <taxon>Methanobacteriota</taxon>
        <taxon>Stenosarchaea group</taxon>
        <taxon>Halobacteria</taxon>
        <taxon>Halobacteriales</taxon>
        <taxon>Natrialbaceae</taxon>
        <taxon>Saliphagus</taxon>
    </lineage>
</organism>
<dbReference type="GO" id="GO:0070401">
    <property type="term" value="F:NADP+ binding"/>
    <property type="evidence" value="ECO:0007669"/>
    <property type="project" value="UniProtKB-UniRule"/>
</dbReference>
<comment type="cofactor">
    <cofactor evidence="1">
        <name>Zn(2+)</name>
        <dbReference type="ChEBI" id="CHEBI:29105"/>
    </cofactor>
</comment>
<dbReference type="SUPFAM" id="SSF50129">
    <property type="entry name" value="GroES-like"/>
    <property type="match status" value="1"/>
</dbReference>
<dbReference type="RefSeq" id="WP_224828962.1">
    <property type="nucleotide sequence ID" value="NZ_JAIVEF010000016.1"/>
</dbReference>
<evidence type="ECO:0000256" key="8">
    <source>
        <dbReference type="ARBA" id="ARBA00023277"/>
    </source>
</evidence>
<comment type="caution">
    <text evidence="12">The sequence shown here is derived from an EMBL/GenBank/DDBJ whole genome shotgun (WGS) entry which is preliminary data.</text>
</comment>
<dbReference type="InterPro" id="IPR026583">
    <property type="entry name" value="Glc_1-DH_arc"/>
</dbReference>
<feature type="binding site" evidence="9">
    <location>
        <position position="40"/>
    </location>
    <ligand>
        <name>substrate</name>
    </ligand>
</feature>
<evidence type="ECO:0000259" key="10">
    <source>
        <dbReference type="Pfam" id="PF08240"/>
    </source>
</evidence>
<dbReference type="InterPro" id="IPR031640">
    <property type="entry name" value="Glu_dehyd_C"/>
</dbReference>
<evidence type="ECO:0000256" key="1">
    <source>
        <dbReference type="ARBA" id="ARBA00001947"/>
    </source>
</evidence>
<dbReference type="GO" id="GO:0008270">
    <property type="term" value="F:zinc ion binding"/>
    <property type="evidence" value="ECO:0007669"/>
    <property type="project" value="UniProtKB-UniRule"/>
</dbReference>
<gene>
    <name evidence="9" type="primary">gdh</name>
    <name evidence="12" type="ORF">ACFPFO_02800</name>
</gene>
<dbReference type="HAMAP" id="MF_02127">
    <property type="entry name" value="Glucose_DH"/>
    <property type="match status" value="1"/>
</dbReference>
<dbReference type="GO" id="GO:0005536">
    <property type="term" value="F:D-glucose binding"/>
    <property type="evidence" value="ECO:0007669"/>
    <property type="project" value="UniProtKB-UniRule"/>
</dbReference>
<dbReference type="InterPro" id="IPR011032">
    <property type="entry name" value="GroES-like_sf"/>
</dbReference>
<name>A0ABD5QAW2_9EURY</name>
<keyword evidence="3 9" id="KW-0547">Nucleotide-binding</keyword>
<evidence type="ECO:0000256" key="3">
    <source>
        <dbReference type="ARBA" id="ARBA00022741"/>
    </source>
</evidence>
<dbReference type="Pfam" id="PF08240">
    <property type="entry name" value="ADH_N"/>
    <property type="match status" value="1"/>
</dbReference>
<dbReference type="Gene3D" id="3.40.50.720">
    <property type="entry name" value="NAD(P)-binding Rossmann-like Domain"/>
    <property type="match status" value="1"/>
</dbReference>
<evidence type="ECO:0000256" key="2">
    <source>
        <dbReference type="ARBA" id="ARBA00022723"/>
    </source>
</evidence>
<keyword evidence="7 9" id="KW-0520">NAD</keyword>
<evidence type="ECO:0000259" key="11">
    <source>
        <dbReference type="Pfam" id="PF16912"/>
    </source>
</evidence>
<feature type="binding site" evidence="9">
    <location>
        <begin position="269"/>
        <end position="271"/>
    </location>
    <ligand>
        <name>NADP(+)</name>
        <dbReference type="ChEBI" id="CHEBI:58349"/>
    </ligand>
</feature>
<feature type="binding site" evidence="9">
    <location>
        <position position="153"/>
    </location>
    <ligand>
        <name>substrate</name>
    </ligand>
</feature>
<keyword evidence="6 9" id="KW-0560">Oxidoreductase</keyword>
<dbReference type="PANTHER" id="PTHR43189">
    <property type="entry name" value="ZINC-TYPE ALCOHOL DEHYDROGENASE-LIKE PROTEIN C1198.01-RELATED"/>
    <property type="match status" value="1"/>
</dbReference>
<evidence type="ECO:0000256" key="9">
    <source>
        <dbReference type="HAMAP-Rule" id="MF_02127"/>
    </source>
</evidence>
<feature type="binding site" evidence="9">
    <location>
        <position position="300"/>
    </location>
    <ligand>
        <name>substrate</name>
    </ligand>
</feature>
<dbReference type="EMBL" id="JBHSJG010000007">
    <property type="protein sequence ID" value="MFC4986717.1"/>
    <property type="molecule type" value="Genomic_DNA"/>
</dbReference>
<keyword evidence="4 9" id="KW-0862">Zinc</keyword>
<evidence type="ECO:0000256" key="4">
    <source>
        <dbReference type="ARBA" id="ARBA00022833"/>
    </source>
</evidence>
<keyword evidence="5 9" id="KW-0521">NADP</keyword>
<feature type="binding site" evidence="9">
    <location>
        <begin position="204"/>
        <end position="205"/>
    </location>
    <ligand>
        <name>NADP(+)</name>
        <dbReference type="ChEBI" id="CHEBI:58349"/>
    </ligand>
</feature>
<comment type="similarity">
    <text evidence="9">Belongs to the zinc-containing alcohol dehydrogenase family. Glucose 1-dehydrogenase subfamily.</text>
</comment>
<evidence type="ECO:0000313" key="12">
    <source>
        <dbReference type="EMBL" id="MFC4986717.1"/>
    </source>
</evidence>
<feature type="domain" description="Glucose dehydrogenase C-terminal" evidence="11">
    <location>
        <begin position="142"/>
        <end position="351"/>
    </location>
</feature>
<dbReference type="InterPro" id="IPR036291">
    <property type="entry name" value="NAD(P)-bd_dom_sf"/>
</dbReference>
<evidence type="ECO:0000313" key="13">
    <source>
        <dbReference type="Proteomes" id="UP001595925"/>
    </source>
</evidence>
<comment type="catalytic activity">
    <reaction evidence="9">
        <text>D-glucose + NAD(+) = D-glucono-1,5-lactone + NADH + H(+)</text>
        <dbReference type="Rhea" id="RHEA:14293"/>
        <dbReference type="ChEBI" id="CHEBI:4167"/>
        <dbReference type="ChEBI" id="CHEBI:15378"/>
        <dbReference type="ChEBI" id="CHEBI:16217"/>
        <dbReference type="ChEBI" id="CHEBI:57540"/>
        <dbReference type="ChEBI" id="CHEBI:57945"/>
        <dbReference type="EC" id="1.1.1.47"/>
    </reaction>
</comment>
<feature type="binding site" evidence="9">
    <location>
        <position position="149"/>
    </location>
    <ligand>
        <name>substrate</name>
    </ligand>
</feature>